<dbReference type="EMBL" id="CP145316">
    <property type="protein sequence ID" value="XAM17462.1"/>
    <property type="molecule type" value="Genomic_DNA"/>
</dbReference>
<organism evidence="1 2">
    <name type="scientific">Helicobacter mastomyrinus</name>
    <dbReference type="NCBI Taxonomy" id="287948"/>
    <lineage>
        <taxon>Bacteria</taxon>
        <taxon>Pseudomonadati</taxon>
        <taxon>Campylobacterota</taxon>
        <taxon>Epsilonproteobacteria</taxon>
        <taxon>Campylobacterales</taxon>
        <taxon>Helicobacteraceae</taxon>
        <taxon>Helicobacter</taxon>
    </lineage>
</organism>
<reference evidence="1 2" key="1">
    <citation type="submission" date="2024-02" db="EMBL/GenBank/DDBJ databases">
        <title>Genome and pathogenicity analysis of Helicobacter mastomyrinus isolated from mice.</title>
        <authorList>
            <person name="Zhu L."/>
        </authorList>
    </citation>
    <scope>NUCLEOTIDE SEQUENCE [LARGE SCALE GENOMIC DNA]</scope>
    <source>
        <strain evidence="1 2">Hm-17</strain>
    </source>
</reference>
<accession>A0ABZ3F5Q4</accession>
<proteinExistence type="predicted"/>
<name>A0ABZ3F5Q4_9HELI</name>
<evidence type="ECO:0000313" key="1">
    <source>
        <dbReference type="EMBL" id="XAM17462.1"/>
    </source>
</evidence>
<dbReference type="Pfam" id="PF13146">
    <property type="entry name" value="TRL"/>
    <property type="match status" value="1"/>
</dbReference>
<protein>
    <submittedName>
        <fullName evidence="1">TRL-like family protein</fullName>
    </submittedName>
</protein>
<keyword evidence="2" id="KW-1185">Reference proteome</keyword>
<dbReference type="Proteomes" id="UP001434737">
    <property type="component" value="Chromosome"/>
</dbReference>
<dbReference type="InterPro" id="IPR025113">
    <property type="entry name" value="TRL-like"/>
</dbReference>
<evidence type="ECO:0000313" key="2">
    <source>
        <dbReference type="Proteomes" id="UP001434737"/>
    </source>
</evidence>
<sequence>MKKLVLALGIGGAMAFFSGCAIGSTAGLASGALYSDMTGPVAATSAAGSSKEGRATCSNILGLISVGDCSVDAASRNGNVSQIKSVDTKIWSILGIYTASTTIVKGN</sequence>
<dbReference type="PROSITE" id="PS51257">
    <property type="entry name" value="PROKAR_LIPOPROTEIN"/>
    <property type="match status" value="1"/>
</dbReference>
<dbReference type="RefSeq" id="WP_295702277.1">
    <property type="nucleotide sequence ID" value="NZ_CP145316.1"/>
</dbReference>
<gene>
    <name evidence="1" type="ORF">V3I05_07165</name>
</gene>